<dbReference type="InterPro" id="IPR001509">
    <property type="entry name" value="Epimerase_deHydtase"/>
</dbReference>
<dbReference type="Pfam" id="PF01370">
    <property type="entry name" value="Epimerase"/>
    <property type="match status" value="1"/>
</dbReference>
<dbReference type="EMBL" id="FXTG01000007">
    <property type="protein sequence ID" value="SMO81820.1"/>
    <property type="molecule type" value="Genomic_DNA"/>
</dbReference>
<comment type="caution">
    <text evidence="3">The sequence shown here is derived from an EMBL/GenBank/DDBJ whole genome shotgun (WGS) entry which is preliminary data.</text>
</comment>
<proteinExistence type="predicted"/>
<keyword evidence="4" id="KW-1185">Reference proteome</keyword>
<dbReference type="Proteomes" id="UP000315460">
    <property type="component" value="Unassembled WGS sequence"/>
</dbReference>
<reference evidence="3 4" key="1">
    <citation type="submission" date="2017-05" db="EMBL/GenBank/DDBJ databases">
        <authorList>
            <person name="Varghese N."/>
            <person name="Submissions S."/>
        </authorList>
    </citation>
    <scope>NUCLEOTIDE SEQUENCE [LARGE SCALE GENOMIC DNA]</scope>
    <source>
        <strain evidence="3 4">DSM 45139</strain>
    </source>
</reference>
<dbReference type="PANTHER" id="PTHR48079">
    <property type="entry name" value="PROTEIN YEEZ"/>
    <property type="match status" value="1"/>
</dbReference>
<protein>
    <submittedName>
        <fullName evidence="3">Nucleoside-diphosphate-sugar epimerase</fullName>
    </submittedName>
</protein>
<evidence type="ECO:0000313" key="3">
    <source>
        <dbReference type="EMBL" id="SMO81820.1"/>
    </source>
</evidence>
<organism evidence="3 4">
    <name type="scientific">Dietzia kunjamensis subsp. schimae</name>
    <dbReference type="NCBI Taxonomy" id="498198"/>
    <lineage>
        <taxon>Bacteria</taxon>
        <taxon>Bacillati</taxon>
        <taxon>Actinomycetota</taxon>
        <taxon>Actinomycetes</taxon>
        <taxon>Mycobacteriales</taxon>
        <taxon>Dietziaceae</taxon>
        <taxon>Dietzia</taxon>
    </lineage>
</organism>
<evidence type="ECO:0000256" key="1">
    <source>
        <dbReference type="SAM" id="MobiDB-lite"/>
    </source>
</evidence>
<accession>A0ABY1N322</accession>
<dbReference type="InterPro" id="IPR051783">
    <property type="entry name" value="NAD(P)-dependent_oxidoreduct"/>
</dbReference>
<name>A0ABY1N322_9ACTN</name>
<dbReference type="Gene3D" id="3.40.50.720">
    <property type="entry name" value="NAD(P)-binding Rossmann-like Domain"/>
    <property type="match status" value="1"/>
</dbReference>
<evidence type="ECO:0000259" key="2">
    <source>
        <dbReference type="Pfam" id="PF01370"/>
    </source>
</evidence>
<feature type="domain" description="NAD-dependent epimerase/dehydratase" evidence="2">
    <location>
        <begin position="33"/>
        <end position="273"/>
    </location>
</feature>
<sequence length="391" mass="41641">MNPGPDARPTRVADHGAMTQNPESDAPARRMRIVVTGASGNVGTPLVRRLLSAGHDVVGLCRRIPPATPPYDGARWHRVDLSYARAEDLVEILRGADVVIHLAWGFQPTRDVDHHRRLGVGGTAAVVNACRLAGVPHLVHQSSVGAYAPVSDGGPGVSVDTRVSEGAELGGVPTAAYNHHKTAAEHLLDHHEREHPGTPTIARMRAAFIVHGEAASGLVRYFSPAFAPVRLIRALPVLPVDRRLTVPLVHGDDMASALAAAATTGAQGAFNIAAEPPVTRDMIARELGAVPVGLPFGILRRLVYVSWLLHLQPLSIGWVDLAFGVPLMHTTRARAELGWHPTVAADEALREIVDAIAAGRAGTSPPLRPRTLRDALAPLRRGGPVDVRRLP</sequence>
<dbReference type="InterPro" id="IPR036291">
    <property type="entry name" value="NAD(P)-bd_dom_sf"/>
</dbReference>
<dbReference type="PANTHER" id="PTHR48079:SF6">
    <property type="entry name" value="NAD(P)-BINDING DOMAIN-CONTAINING PROTEIN-RELATED"/>
    <property type="match status" value="1"/>
</dbReference>
<gene>
    <name evidence="3" type="ORF">SAMN06265174_10763</name>
</gene>
<evidence type="ECO:0000313" key="4">
    <source>
        <dbReference type="Proteomes" id="UP000315460"/>
    </source>
</evidence>
<dbReference type="SUPFAM" id="SSF51735">
    <property type="entry name" value="NAD(P)-binding Rossmann-fold domains"/>
    <property type="match status" value="1"/>
</dbReference>
<feature type="region of interest" description="Disordered" evidence="1">
    <location>
        <begin position="1"/>
        <end position="28"/>
    </location>
</feature>